<dbReference type="InterPro" id="IPR016204">
    <property type="entry name" value="HDH"/>
</dbReference>
<evidence type="ECO:0000256" key="3">
    <source>
        <dbReference type="ARBA" id="ARBA00006753"/>
    </source>
</evidence>
<dbReference type="InterPro" id="IPR005106">
    <property type="entry name" value="Asp/hSer_DH_NAD-bd"/>
</dbReference>
<proteinExistence type="inferred from homology"/>
<name>A0A9X1IFU6_9PROT</name>
<evidence type="ECO:0000313" key="15">
    <source>
        <dbReference type="EMBL" id="MCB4822918.1"/>
    </source>
</evidence>
<evidence type="ECO:0000256" key="6">
    <source>
        <dbReference type="ARBA" id="ARBA00022605"/>
    </source>
</evidence>
<evidence type="ECO:0000256" key="11">
    <source>
        <dbReference type="PIRSR" id="PIRSR000098-1"/>
    </source>
</evidence>
<dbReference type="PANTHER" id="PTHR43331:SF1">
    <property type="entry name" value="HOMOSERINE DEHYDROGENASE"/>
    <property type="match status" value="1"/>
</dbReference>
<evidence type="ECO:0000256" key="8">
    <source>
        <dbReference type="ARBA" id="ARBA00022857"/>
    </source>
</evidence>
<feature type="binding site" evidence="12">
    <location>
        <position position="192"/>
    </location>
    <ligand>
        <name>L-homoserine</name>
        <dbReference type="ChEBI" id="CHEBI:57476"/>
    </ligand>
</feature>
<dbReference type="AlphaFoldDB" id="A0A9X1IFU6"/>
<dbReference type="SUPFAM" id="SSF55347">
    <property type="entry name" value="Glyceraldehyde-3-phosphate dehydrogenase-like, C-terminal domain"/>
    <property type="match status" value="1"/>
</dbReference>
<comment type="similarity">
    <text evidence="3 13">Belongs to the homoserine dehydrogenase family.</text>
</comment>
<dbReference type="Pfam" id="PF01842">
    <property type="entry name" value="ACT"/>
    <property type="match status" value="1"/>
</dbReference>
<dbReference type="RefSeq" id="WP_226608965.1">
    <property type="nucleotide sequence ID" value="NZ_JAJAQI010000020.1"/>
</dbReference>
<comment type="pathway">
    <text evidence="1">Amino-acid biosynthesis; L-threonine biosynthesis; L-threonine from L-aspartate: step 3/5.</text>
</comment>
<dbReference type="FunFam" id="3.30.360.10:FF:000005">
    <property type="entry name" value="Homoserine dehydrogenase"/>
    <property type="match status" value="1"/>
</dbReference>
<feature type="binding site" evidence="12">
    <location>
        <begin position="10"/>
        <end position="17"/>
    </location>
    <ligand>
        <name>NADP(+)</name>
        <dbReference type="ChEBI" id="CHEBI:58349"/>
    </ligand>
</feature>
<keyword evidence="6" id="KW-0028">Amino-acid biosynthesis</keyword>
<evidence type="ECO:0000256" key="13">
    <source>
        <dbReference type="RuleBase" id="RU004171"/>
    </source>
</evidence>
<dbReference type="GO" id="GO:0050661">
    <property type="term" value="F:NADP binding"/>
    <property type="evidence" value="ECO:0007669"/>
    <property type="project" value="InterPro"/>
</dbReference>
<dbReference type="Gene3D" id="3.30.360.10">
    <property type="entry name" value="Dihydrodipicolinate Reductase, domain 2"/>
    <property type="match status" value="1"/>
</dbReference>
<keyword evidence="10" id="KW-0486">Methionine biosynthesis</keyword>
<sequence length="430" mass="44506">MTKPLSIAVAGLGTVGGGLLKLLSENAEIVAARAGRPVVVGAVSARDRTRDRGVPLSTLRWYDDPVALAADPGTDVVVELIGGSDGPARALVEAALKAGKPVVTANKALLAVHGAAIAELAEARNLPLAFEAAVAGGIPAIKALREGLAGNRIRRVAGILNGTCNYILTVMREHKREFAEVLAEAQKLGYAEADPSFDIDGVDAAHKLAILAALAFGRPVDFGAVHVEGIREVSALDIALAEELGYRIKLLGLAARTEAGISARVHPCMVPTGAPIARVDGVFNAVVAEGDFVGRVMLEGRGAGAGPTASAVVADLIDLARGRQTPVWGAAAGLLDGAPAVPMERHVGAYYLRLMVLDRPGVIADVTGILRDHAISLEAMLQRGRAPGEAVPVVLTTHDCEEAQMRAALGRIAALDSVLEKPALIRIEPL</sequence>
<keyword evidence="9" id="KW-0560">Oxidoreductase</keyword>
<keyword evidence="7" id="KW-0791">Threonine biosynthesis</keyword>
<evidence type="ECO:0000256" key="4">
    <source>
        <dbReference type="ARBA" id="ARBA00013213"/>
    </source>
</evidence>
<dbReference type="CDD" id="cd04881">
    <property type="entry name" value="ACT_HSDH-Hom"/>
    <property type="match status" value="1"/>
</dbReference>
<feature type="binding site" evidence="12">
    <location>
        <position position="107"/>
    </location>
    <ligand>
        <name>NADPH</name>
        <dbReference type="ChEBI" id="CHEBI:57783"/>
    </ligand>
</feature>
<accession>A0A9X1IFU6</accession>
<comment type="pathway">
    <text evidence="2">Amino-acid biosynthesis; L-methionine biosynthesis via de novo pathway; L-homoserine from L-aspartate: step 3/3.</text>
</comment>
<dbReference type="Gene3D" id="3.40.50.720">
    <property type="entry name" value="NAD(P)-binding Rossmann-like Domain"/>
    <property type="match status" value="1"/>
</dbReference>
<dbReference type="Pfam" id="PF03447">
    <property type="entry name" value="NAD_binding_3"/>
    <property type="match status" value="1"/>
</dbReference>
<dbReference type="GO" id="GO:0009086">
    <property type="term" value="P:methionine biosynthetic process"/>
    <property type="evidence" value="ECO:0007669"/>
    <property type="project" value="UniProtKB-KW"/>
</dbReference>
<comment type="caution">
    <text evidence="15">The sequence shown here is derived from an EMBL/GenBank/DDBJ whole genome shotgun (WGS) entry which is preliminary data.</text>
</comment>
<evidence type="ECO:0000256" key="9">
    <source>
        <dbReference type="ARBA" id="ARBA00023002"/>
    </source>
</evidence>
<feature type="active site" description="Proton donor" evidence="11">
    <location>
        <position position="207"/>
    </location>
</feature>
<keyword evidence="8 12" id="KW-0521">NADP</keyword>
<evidence type="ECO:0000256" key="2">
    <source>
        <dbReference type="ARBA" id="ARBA00005062"/>
    </source>
</evidence>
<dbReference type="InterPro" id="IPR001342">
    <property type="entry name" value="HDH_cat"/>
</dbReference>
<dbReference type="InterPro" id="IPR036291">
    <property type="entry name" value="NAD(P)-bd_dom_sf"/>
</dbReference>
<protein>
    <recommendedName>
        <fullName evidence="5">Homoserine dehydrogenase</fullName>
        <ecNumber evidence="4">1.1.1.3</ecNumber>
    </recommendedName>
</protein>
<dbReference type="PANTHER" id="PTHR43331">
    <property type="entry name" value="HOMOSERINE DEHYDROGENASE"/>
    <property type="match status" value="1"/>
</dbReference>
<feature type="domain" description="ACT" evidence="14">
    <location>
        <begin position="351"/>
        <end position="426"/>
    </location>
</feature>
<dbReference type="GO" id="GO:0009088">
    <property type="term" value="P:threonine biosynthetic process"/>
    <property type="evidence" value="ECO:0007669"/>
    <property type="project" value="UniProtKB-KW"/>
</dbReference>
<dbReference type="InterPro" id="IPR019811">
    <property type="entry name" value="HDH_CS"/>
</dbReference>
<evidence type="ECO:0000313" key="16">
    <source>
        <dbReference type="Proteomes" id="UP001139311"/>
    </source>
</evidence>
<dbReference type="InterPro" id="IPR045865">
    <property type="entry name" value="ACT-like_dom_sf"/>
</dbReference>
<evidence type="ECO:0000256" key="10">
    <source>
        <dbReference type="ARBA" id="ARBA00023167"/>
    </source>
</evidence>
<evidence type="ECO:0000259" key="14">
    <source>
        <dbReference type="PROSITE" id="PS51671"/>
    </source>
</evidence>
<evidence type="ECO:0000256" key="12">
    <source>
        <dbReference type="PIRSR" id="PIRSR000098-2"/>
    </source>
</evidence>
<dbReference type="PROSITE" id="PS01042">
    <property type="entry name" value="HOMOSER_DHGENASE"/>
    <property type="match status" value="1"/>
</dbReference>
<dbReference type="EMBL" id="JAJAQI010000020">
    <property type="protein sequence ID" value="MCB4822918.1"/>
    <property type="molecule type" value="Genomic_DNA"/>
</dbReference>
<dbReference type="EC" id="1.1.1.3" evidence="4"/>
<dbReference type="SUPFAM" id="SSF51735">
    <property type="entry name" value="NAD(P)-binding Rossmann-fold domains"/>
    <property type="match status" value="1"/>
</dbReference>
<dbReference type="Pfam" id="PF00742">
    <property type="entry name" value="Homoserine_dh"/>
    <property type="match status" value="1"/>
</dbReference>
<dbReference type="SUPFAM" id="SSF55021">
    <property type="entry name" value="ACT-like"/>
    <property type="match status" value="1"/>
</dbReference>
<gene>
    <name evidence="15" type="ORF">LHA35_14360</name>
</gene>
<dbReference type="Proteomes" id="UP001139311">
    <property type="component" value="Unassembled WGS sequence"/>
</dbReference>
<dbReference type="NCBIfam" id="NF004976">
    <property type="entry name" value="PRK06349.1"/>
    <property type="match status" value="1"/>
</dbReference>
<dbReference type="Gene3D" id="3.30.70.260">
    <property type="match status" value="1"/>
</dbReference>
<reference evidence="15" key="1">
    <citation type="submission" date="2021-10" db="EMBL/GenBank/DDBJ databases">
        <title>Roseicella aerolatum sp. nov., isolated from aerosols of e-waste dismantling site.</title>
        <authorList>
            <person name="Qin T."/>
        </authorList>
    </citation>
    <scope>NUCLEOTIDE SEQUENCE</scope>
    <source>
        <strain evidence="15">GB24</strain>
    </source>
</reference>
<evidence type="ECO:0000256" key="7">
    <source>
        <dbReference type="ARBA" id="ARBA00022697"/>
    </source>
</evidence>
<dbReference type="PIRSF" id="PIRSF000098">
    <property type="entry name" value="Homoser_dehydrog"/>
    <property type="match status" value="1"/>
</dbReference>
<dbReference type="InterPro" id="IPR002912">
    <property type="entry name" value="ACT_dom"/>
</dbReference>
<organism evidence="15 16">
    <name type="scientific">Roseicella aerolata</name>
    <dbReference type="NCBI Taxonomy" id="2883479"/>
    <lineage>
        <taxon>Bacteria</taxon>
        <taxon>Pseudomonadati</taxon>
        <taxon>Pseudomonadota</taxon>
        <taxon>Alphaproteobacteria</taxon>
        <taxon>Acetobacterales</taxon>
        <taxon>Roseomonadaceae</taxon>
        <taxon>Roseicella</taxon>
    </lineage>
</organism>
<keyword evidence="16" id="KW-1185">Reference proteome</keyword>
<dbReference type="PROSITE" id="PS51671">
    <property type="entry name" value="ACT"/>
    <property type="match status" value="1"/>
</dbReference>
<evidence type="ECO:0000256" key="5">
    <source>
        <dbReference type="ARBA" id="ARBA00013376"/>
    </source>
</evidence>
<evidence type="ECO:0000256" key="1">
    <source>
        <dbReference type="ARBA" id="ARBA00005056"/>
    </source>
</evidence>
<dbReference type="GO" id="GO:0004412">
    <property type="term" value="F:homoserine dehydrogenase activity"/>
    <property type="evidence" value="ECO:0007669"/>
    <property type="project" value="UniProtKB-EC"/>
</dbReference>